<evidence type="ECO:0000256" key="1">
    <source>
        <dbReference type="ARBA" id="ARBA00022723"/>
    </source>
</evidence>
<feature type="domain" description="RanBP2-type" evidence="4">
    <location>
        <begin position="78"/>
        <end position="97"/>
    </location>
</feature>
<dbReference type="Proteomes" id="UP000241771">
    <property type="component" value="Unassembled WGS sequence"/>
</dbReference>
<evidence type="ECO:0000259" key="4">
    <source>
        <dbReference type="PROSITE" id="PS01358"/>
    </source>
</evidence>
<evidence type="ECO:0000313" key="5">
    <source>
        <dbReference type="EMBL" id="PSW19343.1"/>
    </source>
</evidence>
<dbReference type="Pfam" id="PF24463">
    <property type="entry name" value="DUF7577"/>
    <property type="match status" value="1"/>
</dbReference>
<accession>A0A2T3NST2</accession>
<protein>
    <submittedName>
        <fullName evidence="5">DUF2007 domain-containing protein</fullName>
    </submittedName>
</protein>
<dbReference type="InterPro" id="IPR018551">
    <property type="entry name" value="DUF2007"/>
</dbReference>
<dbReference type="EMBL" id="PYMA01000007">
    <property type="protein sequence ID" value="PSW19343.1"/>
    <property type="molecule type" value="Genomic_DNA"/>
</dbReference>
<name>A0A2T3NST2_9GAMM</name>
<dbReference type="GO" id="GO:0008270">
    <property type="term" value="F:zinc ion binding"/>
    <property type="evidence" value="ECO:0007669"/>
    <property type="project" value="UniProtKB-KW"/>
</dbReference>
<comment type="caution">
    <text evidence="5">The sequence shown here is derived from an EMBL/GenBank/DDBJ whole genome shotgun (WGS) entry which is preliminary data.</text>
</comment>
<reference evidence="5 6" key="1">
    <citation type="submission" date="2018-01" db="EMBL/GenBank/DDBJ databases">
        <title>Whole genome sequencing of Histamine producing bacteria.</title>
        <authorList>
            <person name="Butler K."/>
        </authorList>
    </citation>
    <scope>NUCLEOTIDE SEQUENCE [LARGE SCALE GENOMIC DNA]</scope>
    <source>
        <strain evidence="5 6">DSM 100436</strain>
    </source>
</reference>
<dbReference type="AlphaFoldDB" id="A0A2T3NST2"/>
<dbReference type="Pfam" id="PF09413">
    <property type="entry name" value="DUF2007"/>
    <property type="match status" value="1"/>
</dbReference>
<keyword evidence="3" id="KW-0862">Zinc</keyword>
<sequence length="105" mass="11569">MENWSQLYKAANALEAHSVKGMLESEGIEVRLSGEGLGAAAGELPADVVEVTLWVAPAQLAVAKSFIEHYQTADRPEWHCQQCGEMNEGQFEICWQCGWENDSAD</sequence>
<dbReference type="PROSITE" id="PS01358">
    <property type="entry name" value="ZF_RANBP2_1"/>
    <property type="match status" value="1"/>
</dbReference>
<keyword evidence="2" id="KW-0863">Zinc-finger</keyword>
<keyword evidence="1" id="KW-0479">Metal-binding</keyword>
<keyword evidence="6" id="KW-1185">Reference proteome</keyword>
<dbReference type="InterPro" id="IPR001876">
    <property type="entry name" value="Znf_RanBP2"/>
</dbReference>
<dbReference type="OrthoDB" id="9814654at2"/>
<evidence type="ECO:0000313" key="6">
    <source>
        <dbReference type="Proteomes" id="UP000241771"/>
    </source>
</evidence>
<dbReference type="InterPro" id="IPR055999">
    <property type="entry name" value="DUF7577"/>
</dbReference>
<evidence type="ECO:0000256" key="3">
    <source>
        <dbReference type="ARBA" id="ARBA00022833"/>
    </source>
</evidence>
<proteinExistence type="predicted"/>
<organism evidence="5 6">
    <name type="scientific">Photobacterium sanctipauli</name>
    <dbReference type="NCBI Taxonomy" id="1342794"/>
    <lineage>
        <taxon>Bacteria</taxon>
        <taxon>Pseudomonadati</taxon>
        <taxon>Pseudomonadota</taxon>
        <taxon>Gammaproteobacteria</taxon>
        <taxon>Vibrionales</taxon>
        <taxon>Vibrionaceae</taxon>
        <taxon>Photobacterium</taxon>
    </lineage>
</organism>
<gene>
    <name evidence="5" type="ORF">C9I98_13320</name>
</gene>
<evidence type="ECO:0000256" key="2">
    <source>
        <dbReference type="ARBA" id="ARBA00022771"/>
    </source>
</evidence>